<evidence type="ECO:0000313" key="8">
    <source>
        <dbReference type="Proteomes" id="UP000424752"/>
    </source>
</evidence>
<evidence type="ECO:0000256" key="2">
    <source>
        <dbReference type="ARBA" id="ARBA00023125"/>
    </source>
</evidence>
<dbReference type="InterPro" id="IPR001647">
    <property type="entry name" value="HTH_TetR"/>
</dbReference>
<dbReference type="InterPro" id="IPR039536">
    <property type="entry name" value="TetR_C_Proteobacteria"/>
</dbReference>
<accession>A0A6L6GKG6</accession>
<keyword evidence="9" id="KW-1185">Reference proteome</keyword>
<keyword evidence="1" id="KW-0805">Transcription regulation</keyword>
<accession>A0A6I6EHU5</accession>
<dbReference type="PROSITE" id="PS50977">
    <property type="entry name" value="HTH_TETR_2"/>
    <property type="match status" value="1"/>
</dbReference>
<dbReference type="SUPFAM" id="SSF48498">
    <property type="entry name" value="Tetracyclin repressor-like, C-terminal domain"/>
    <property type="match status" value="1"/>
</dbReference>
<evidence type="ECO:0000256" key="3">
    <source>
        <dbReference type="ARBA" id="ARBA00023163"/>
    </source>
</evidence>
<dbReference type="KEGG" id="erwi:GN242_09900"/>
<dbReference type="Proteomes" id="UP000480164">
    <property type="component" value="Unassembled WGS sequence"/>
</dbReference>
<dbReference type="RefSeq" id="WP_154751244.1">
    <property type="nucleotide sequence ID" value="NZ_CP046509.1"/>
</dbReference>
<feature type="DNA-binding region" description="H-T-H motif" evidence="4">
    <location>
        <begin position="29"/>
        <end position="48"/>
    </location>
</feature>
<dbReference type="PRINTS" id="PR00455">
    <property type="entry name" value="HTHTETR"/>
</dbReference>
<proteinExistence type="predicted"/>
<evidence type="ECO:0000313" key="6">
    <source>
        <dbReference type="EMBL" id="MTD25944.1"/>
    </source>
</evidence>
<protein>
    <submittedName>
        <fullName evidence="7">TetR family transcriptional regulator</fullName>
    </submittedName>
</protein>
<evidence type="ECO:0000259" key="5">
    <source>
        <dbReference type="PROSITE" id="PS50977"/>
    </source>
</evidence>
<dbReference type="SUPFAM" id="SSF46689">
    <property type="entry name" value="Homeodomain-like"/>
    <property type="match status" value="1"/>
</dbReference>
<dbReference type="InterPro" id="IPR009057">
    <property type="entry name" value="Homeodomain-like_sf"/>
</dbReference>
<dbReference type="FunFam" id="1.10.10.60:FF:000141">
    <property type="entry name" value="TetR family transcriptional regulator"/>
    <property type="match status" value="1"/>
</dbReference>
<dbReference type="Pfam" id="PF00440">
    <property type="entry name" value="TetR_N"/>
    <property type="match status" value="1"/>
</dbReference>
<dbReference type="Proteomes" id="UP000424752">
    <property type="component" value="Chromosome"/>
</dbReference>
<evidence type="ECO:0000256" key="4">
    <source>
        <dbReference type="PROSITE-ProRule" id="PRU00335"/>
    </source>
</evidence>
<keyword evidence="2 4" id="KW-0238">DNA-binding</keyword>
<name>A0A6I6EHU5_9GAMM</name>
<reference evidence="7 8" key="2">
    <citation type="submission" date="2019-12" db="EMBL/GenBank/DDBJ databases">
        <title>Erwinia sp. nov., isolated from droppings of birds in the Qinghai-Tiebt plateau of China.</title>
        <authorList>
            <person name="Ge Y."/>
        </authorList>
    </citation>
    <scope>NUCLEOTIDE SEQUENCE [LARGE SCALE GENOMIC DNA]</scope>
    <source>
        <strain evidence="7 8">J780</strain>
    </source>
</reference>
<gene>
    <name evidence="6" type="ORF">GK011_03175</name>
    <name evidence="7" type="ORF">GN242_09900</name>
</gene>
<dbReference type="InterPro" id="IPR050109">
    <property type="entry name" value="HTH-type_TetR-like_transc_reg"/>
</dbReference>
<dbReference type="InterPro" id="IPR036271">
    <property type="entry name" value="Tet_transcr_reg_TetR-rel_C_sf"/>
</dbReference>
<dbReference type="PANTHER" id="PTHR30055:SF119">
    <property type="entry name" value="NALC"/>
    <property type="match status" value="1"/>
</dbReference>
<sequence>MKVRTEARREAIVEAAAQLFQEMGYERASMNELAKRLGGSKATLYNYFPSKEELFSAVIRTYATQHLTDAASALNDAVAKSVTLEEKLQHFGEQMLKVMTTDNTALAVYRMVVGEAGHSDMGMLFYEAGPRESVEKLARLFSSAMDNGILRLGDPQIRALQFLSLITAEIEIRIFQRTAPPLSEKRVREMTSCAVRMFMAGAGK</sequence>
<evidence type="ECO:0000313" key="7">
    <source>
        <dbReference type="EMBL" id="QGU87515.1"/>
    </source>
</evidence>
<keyword evidence="3" id="KW-0804">Transcription</keyword>
<dbReference type="EMBL" id="WLZX01000001">
    <property type="protein sequence ID" value="MTD25944.1"/>
    <property type="molecule type" value="Genomic_DNA"/>
</dbReference>
<organism evidence="7 8">
    <name type="scientific">Erwinia sorbitola</name>
    <dbReference type="NCBI Taxonomy" id="2681984"/>
    <lineage>
        <taxon>Bacteria</taxon>
        <taxon>Pseudomonadati</taxon>
        <taxon>Pseudomonadota</taxon>
        <taxon>Gammaproteobacteria</taxon>
        <taxon>Enterobacterales</taxon>
        <taxon>Erwiniaceae</taxon>
        <taxon>Erwinia</taxon>
    </lineage>
</organism>
<dbReference type="Pfam" id="PF14246">
    <property type="entry name" value="TetR_C_7"/>
    <property type="match status" value="1"/>
</dbReference>
<dbReference type="EMBL" id="CP046509">
    <property type="protein sequence ID" value="QGU87515.1"/>
    <property type="molecule type" value="Genomic_DNA"/>
</dbReference>
<dbReference type="Gene3D" id="1.10.357.10">
    <property type="entry name" value="Tetracycline Repressor, domain 2"/>
    <property type="match status" value="1"/>
</dbReference>
<reference evidence="6 9" key="1">
    <citation type="submission" date="2019-11" db="EMBL/GenBank/DDBJ databases">
        <title>Erwinia sp. nov., isolated from feces of birds in Tibet plateau of China.</title>
        <authorList>
            <person name="Ge Y."/>
        </authorList>
    </citation>
    <scope>NUCLEOTIDE SEQUENCE [LARGE SCALE GENOMIC DNA]</scope>
    <source>
        <strain evidence="6 9">J316</strain>
    </source>
</reference>
<dbReference type="GO" id="GO:0003700">
    <property type="term" value="F:DNA-binding transcription factor activity"/>
    <property type="evidence" value="ECO:0007669"/>
    <property type="project" value="TreeGrafter"/>
</dbReference>
<evidence type="ECO:0000313" key="9">
    <source>
        <dbReference type="Proteomes" id="UP000480164"/>
    </source>
</evidence>
<evidence type="ECO:0000256" key="1">
    <source>
        <dbReference type="ARBA" id="ARBA00023015"/>
    </source>
</evidence>
<dbReference type="AlphaFoldDB" id="A0A6I6EHU5"/>
<dbReference type="PANTHER" id="PTHR30055">
    <property type="entry name" value="HTH-TYPE TRANSCRIPTIONAL REGULATOR RUTR"/>
    <property type="match status" value="1"/>
</dbReference>
<dbReference type="GO" id="GO:0000976">
    <property type="term" value="F:transcription cis-regulatory region binding"/>
    <property type="evidence" value="ECO:0007669"/>
    <property type="project" value="TreeGrafter"/>
</dbReference>
<dbReference type="Gene3D" id="1.10.10.60">
    <property type="entry name" value="Homeodomain-like"/>
    <property type="match status" value="1"/>
</dbReference>
<feature type="domain" description="HTH tetR-type" evidence="5">
    <location>
        <begin position="6"/>
        <end position="66"/>
    </location>
</feature>